<protein>
    <submittedName>
        <fullName evidence="1">Uncharacterized protein</fullName>
    </submittedName>
</protein>
<accession>A0AAE0BS59</accession>
<evidence type="ECO:0000313" key="1">
    <source>
        <dbReference type="EMBL" id="KAK3240904.1"/>
    </source>
</evidence>
<dbReference type="EMBL" id="LGRX02033520">
    <property type="protein sequence ID" value="KAK3240904.1"/>
    <property type="molecule type" value="Genomic_DNA"/>
</dbReference>
<organism evidence="1 2">
    <name type="scientific">Cymbomonas tetramitiformis</name>
    <dbReference type="NCBI Taxonomy" id="36881"/>
    <lineage>
        <taxon>Eukaryota</taxon>
        <taxon>Viridiplantae</taxon>
        <taxon>Chlorophyta</taxon>
        <taxon>Pyramimonadophyceae</taxon>
        <taxon>Pyramimonadales</taxon>
        <taxon>Pyramimonadaceae</taxon>
        <taxon>Cymbomonas</taxon>
    </lineage>
</organism>
<gene>
    <name evidence="1" type="ORF">CYMTET_49290</name>
</gene>
<sequence>MDGKVHELCLSPCQLSAHDKEHLNKIYDWATLVGKIELPAFASELWEQHKLVKVRLMAARMSEGYTAKWKADASGTVLMEDLFTDERLYEDVQDWLYLFQLCALKIQNEAVVEGMGSTIDRHATSVRGLPQDKYVINESFIEYNGCAPSECDFFFTAALGLYFKGKTWKSHHTYVRNRGKYQGVSSVVSRLHQRTSKLTFMIDDAW</sequence>
<dbReference type="AlphaFoldDB" id="A0AAE0BS59"/>
<reference evidence="1 2" key="1">
    <citation type="journal article" date="2015" name="Genome Biol. Evol.">
        <title>Comparative Genomics of a Bacterivorous Green Alga Reveals Evolutionary Causalities and Consequences of Phago-Mixotrophic Mode of Nutrition.</title>
        <authorList>
            <person name="Burns J.A."/>
            <person name="Paasch A."/>
            <person name="Narechania A."/>
            <person name="Kim E."/>
        </authorList>
    </citation>
    <scope>NUCLEOTIDE SEQUENCE [LARGE SCALE GENOMIC DNA]</scope>
    <source>
        <strain evidence="1 2">PLY_AMNH</strain>
    </source>
</reference>
<comment type="caution">
    <text evidence="1">The sequence shown here is derived from an EMBL/GenBank/DDBJ whole genome shotgun (WGS) entry which is preliminary data.</text>
</comment>
<name>A0AAE0BS59_9CHLO</name>
<evidence type="ECO:0000313" key="2">
    <source>
        <dbReference type="Proteomes" id="UP001190700"/>
    </source>
</evidence>
<keyword evidence="2" id="KW-1185">Reference proteome</keyword>
<dbReference type="Proteomes" id="UP001190700">
    <property type="component" value="Unassembled WGS sequence"/>
</dbReference>
<proteinExistence type="predicted"/>